<keyword evidence="1" id="KW-0472">Membrane</keyword>
<accession>A0A1V6N5C2</accession>
<name>A0A1V6N5C2_METAZ</name>
<feature type="transmembrane region" description="Helical" evidence="1">
    <location>
        <begin position="7"/>
        <end position="29"/>
    </location>
</feature>
<evidence type="ECO:0000313" key="2">
    <source>
        <dbReference type="EMBL" id="OQD59812.1"/>
    </source>
</evidence>
<dbReference type="Proteomes" id="UP000191661">
    <property type="component" value="Unassembled WGS sequence"/>
</dbReference>
<organism evidence="2 3">
    <name type="scientific">Methanobrevibacter arboriphilus JCM 13429 = DSM 1125</name>
    <dbReference type="NCBI Taxonomy" id="1300164"/>
    <lineage>
        <taxon>Archaea</taxon>
        <taxon>Methanobacteriati</taxon>
        <taxon>Methanobacteriota</taxon>
        <taxon>Methanomada group</taxon>
        <taxon>Methanobacteria</taxon>
        <taxon>Methanobacteriales</taxon>
        <taxon>Methanobacteriaceae</taxon>
        <taxon>Methanobrevibacter</taxon>
    </lineage>
</organism>
<reference evidence="2 3" key="1">
    <citation type="submission" date="2014-12" db="EMBL/GenBank/DDBJ databases">
        <title>Genome sequence of Methanobrevibacter arboriphilicus DH1, DSM1125.</title>
        <authorList>
            <person name="Poehlein A."/>
            <person name="Thauer R.K."/>
            <person name="Seedorf H."/>
            <person name="Daniel R."/>
        </authorList>
    </citation>
    <scope>NUCLEOTIDE SEQUENCE [LARGE SCALE GENOMIC DNA]</scope>
    <source>
        <strain evidence="2 3">DH1</strain>
    </source>
</reference>
<protein>
    <submittedName>
        <fullName evidence="2">Uncharacterized protein</fullName>
    </submittedName>
</protein>
<dbReference type="EMBL" id="JXMW01000001">
    <property type="protein sequence ID" value="OQD59812.1"/>
    <property type="molecule type" value="Genomic_DNA"/>
</dbReference>
<proteinExistence type="predicted"/>
<keyword evidence="3" id="KW-1185">Reference proteome</keyword>
<keyword evidence="1" id="KW-1133">Transmembrane helix</keyword>
<evidence type="ECO:0000256" key="1">
    <source>
        <dbReference type="SAM" id="Phobius"/>
    </source>
</evidence>
<sequence length="120" mass="13760">MEKNKKIIIGVIIAVVAVVVVFSVISSMMPMTIDEEHDLNNKEMFLNAEHLYTIAEPSELDEQGVKIYVSNYLKEVNKELGTNYAVYEIDETNNYWTAVVKNFGLFIISKETGEIKYILY</sequence>
<evidence type="ECO:0000313" key="3">
    <source>
        <dbReference type="Proteomes" id="UP000191661"/>
    </source>
</evidence>
<dbReference type="RefSeq" id="WP_080459432.1">
    <property type="nucleotide sequence ID" value="NZ_JXMW01000001.1"/>
</dbReference>
<keyword evidence="1" id="KW-0812">Transmembrane</keyword>
<comment type="caution">
    <text evidence="2">The sequence shown here is derived from an EMBL/GenBank/DDBJ whole genome shotgun (WGS) entry which is preliminary data.</text>
</comment>
<dbReference type="AlphaFoldDB" id="A0A1V6N5C2"/>
<gene>
    <name evidence="2" type="ORF">MBBAR_1c02190</name>
</gene>